<dbReference type="InterPro" id="IPR036882">
    <property type="entry name" value="Alba-like_dom_sf"/>
</dbReference>
<dbReference type="InterPro" id="IPR007347">
    <property type="entry name" value="SpoVS"/>
</dbReference>
<sequence length="99" mass="10600">MGKTENTNTEGVTIVHVSSDTNVQKLAGSLLTAIENSTAVEVRAIGAGAVNQMYKAIASARGYVARKGRDLYIRPGFDEVIEEGSEKTKTVMVARLIVM</sequence>
<dbReference type="PANTHER" id="PTHR35331">
    <property type="entry name" value="STAGE V SPORULATION PROTEIN S"/>
    <property type="match status" value="1"/>
</dbReference>
<organism evidence="1">
    <name type="scientific">Myoviridae sp. ctgXL3</name>
    <dbReference type="NCBI Taxonomy" id="2826681"/>
    <lineage>
        <taxon>Viruses</taxon>
        <taxon>Duplodnaviria</taxon>
        <taxon>Heunggongvirae</taxon>
        <taxon>Uroviricota</taxon>
        <taxon>Caudoviricetes</taxon>
    </lineage>
</organism>
<dbReference type="Pfam" id="PF04232">
    <property type="entry name" value="SpoVS"/>
    <property type="match status" value="1"/>
</dbReference>
<accession>A0A8S5QQS4</accession>
<dbReference type="EMBL" id="BK015712">
    <property type="protein sequence ID" value="DAE21424.1"/>
    <property type="molecule type" value="Genomic_DNA"/>
</dbReference>
<protein>
    <submittedName>
        <fullName evidence="1">Stage V sporulation protein S (SpoVS)</fullName>
    </submittedName>
</protein>
<reference evidence="1" key="1">
    <citation type="journal article" date="2021" name="Proc. Natl. Acad. Sci. U.S.A.">
        <title>A Catalog of Tens of Thousands of Viruses from Human Metagenomes Reveals Hidden Associations with Chronic Diseases.</title>
        <authorList>
            <person name="Tisza M.J."/>
            <person name="Buck C.B."/>
        </authorList>
    </citation>
    <scope>NUCLEOTIDE SEQUENCE</scope>
    <source>
        <strain evidence="1">CtgXL3</strain>
    </source>
</reference>
<dbReference type="PANTHER" id="PTHR35331:SF1">
    <property type="entry name" value="STAGE V SPORULATION PROTEIN S"/>
    <property type="match status" value="1"/>
</dbReference>
<dbReference type="Gene3D" id="3.30.110.20">
    <property type="entry name" value="Alba-like domain"/>
    <property type="match status" value="1"/>
</dbReference>
<dbReference type="GO" id="GO:0003676">
    <property type="term" value="F:nucleic acid binding"/>
    <property type="evidence" value="ECO:0007669"/>
    <property type="project" value="InterPro"/>
</dbReference>
<name>A0A8S5QQS4_9CAUD</name>
<evidence type="ECO:0000313" key="1">
    <source>
        <dbReference type="EMBL" id="DAE21424.1"/>
    </source>
</evidence>
<proteinExistence type="predicted"/>